<sequence>MHGTWKEAGEYFERMEKIGLRPNRATFLSVLNACSHGGLFDGGLRFFDKMVNKHGVSPDIEHYGCLVDMLGITGRLEEAENMAFYGNIEMGERVTRKIMEMETGYGGDYVLMYNNFAGAGRFEDAERLRRLTNERNAFKLPGNSFV</sequence>
<proteinExistence type="predicted"/>
<reference evidence="1 2" key="1">
    <citation type="journal article" date="2024" name="Plant Biotechnol. J.">
        <title>Genome and CRISPR/Cas9 system of a widespread forest tree (Populus alba) in the world.</title>
        <authorList>
            <person name="Liu Y.J."/>
            <person name="Jiang P.F."/>
            <person name="Han X.M."/>
            <person name="Li X.Y."/>
            <person name="Wang H.M."/>
            <person name="Wang Y.J."/>
            <person name="Wang X.X."/>
            <person name="Zeng Q.Y."/>
        </authorList>
    </citation>
    <scope>NUCLEOTIDE SEQUENCE [LARGE SCALE GENOMIC DNA]</scope>
    <source>
        <strain evidence="2">cv. PAL-ZL1</strain>
    </source>
</reference>
<comment type="caution">
    <text evidence="1">The sequence shown here is derived from an EMBL/GenBank/DDBJ whole genome shotgun (WGS) entry which is preliminary data.</text>
</comment>
<organism evidence="1 2">
    <name type="scientific">Populus alba</name>
    <name type="common">White poplar</name>
    <dbReference type="NCBI Taxonomy" id="43335"/>
    <lineage>
        <taxon>Eukaryota</taxon>
        <taxon>Viridiplantae</taxon>
        <taxon>Streptophyta</taxon>
        <taxon>Embryophyta</taxon>
        <taxon>Tracheophyta</taxon>
        <taxon>Spermatophyta</taxon>
        <taxon>Magnoliopsida</taxon>
        <taxon>eudicotyledons</taxon>
        <taxon>Gunneridae</taxon>
        <taxon>Pentapetalae</taxon>
        <taxon>rosids</taxon>
        <taxon>fabids</taxon>
        <taxon>Malpighiales</taxon>
        <taxon>Salicaceae</taxon>
        <taxon>Saliceae</taxon>
        <taxon>Populus</taxon>
    </lineage>
</organism>
<keyword evidence="2" id="KW-1185">Reference proteome</keyword>
<dbReference type="Proteomes" id="UP000309997">
    <property type="component" value="Unassembled WGS sequence"/>
</dbReference>
<accession>A0ACC4AFW1</accession>
<protein>
    <submittedName>
        <fullName evidence="1">Uncharacterized protein</fullName>
    </submittedName>
</protein>
<evidence type="ECO:0000313" key="2">
    <source>
        <dbReference type="Proteomes" id="UP000309997"/>
    </source>
</evidence>
<evidence type="ECO:0000313" key="1">
    <source>
        <dbReference type="EMBL" id="KAL3565054.1"/>
    </source>
</evidence>
<dbReference type="EMBL" id="RCHU02000019">
    <property type="protein sequence ID" value="KAL3565054.1"/>
    <property type="molecule type" value="Genomic_DNA"/>
</dbReference>
<gene>
    <name evidence="1" type="ORF">D5086_033100</name>
</gene>
<name>A0ACC4AFW1_POPAL</name>